<dbReference type="Proteomes" id="UP000694257">
    <property type="component" value="Chromosome"/>
</dbReference>
<evidence type="ECO:0000256" key="1">
    <source>
        <dbReference type="ARBA" id="ARBA00022679"/>
    </source>
</evidence>
<dbReference type="Pfam" id="PF00583">
    <property type="entry name" value="Acetyltransf_1"/>
    <property type="match status" value="1"/>
</dbReference>
<protein>
    <submittedName>
        <fullName evidence="4">GNAT family N-acetyltransferase</fullName>
    </submittedName>
</protein>
<evidence type="ECO:0000256" key="2">
    <source>
        <dbReference type="ARBA" id="ARBA00023315"/>
    </source>
</evidence>
<dbReference type="PROSITE" id="PS51186">
    <property type="entry name" value="GNAT"/>
    <property type="match status" value="1"/>
</dbReference>
<dbReference type="RefSeq" id="WP_218475656.1">
    <property type="nucleotide sequence ID" value="NZ_BAABJN010000001.1"/>
</dbReference>
<feature type="domain" description="N-acetyltransferase" evidence="3">
    <location>
        <begin position="6"/>
        <end position="162"/>
    </location>
</feature>
<evidence type="ECO:0000313" key="4">
    <source>
        <dbReference type="EMBL" id="QXN93563.1"/>
    </source>
</evidence>
<evidence type="ECO:0000259" key="3">
    <source>
        <dbReference type="PROSITE" id="PS51186"/>
    </source>
</evidence>
<accession>A0ABX8RV96</accession>
<dbReference type="InterPro" id="IPR050832">
    <property type="entry name" value="Bact_Acetyltransf"/>
</dbReference>
<reference evidence="4 5" key="1">
    <citation type="submission" date="2021-07" db="EMBL/GenBank/DDBJ databases">
        <title>Whole Genome Sequence of Nocardia Iowensis.</title>
        <authorList>
            <person name="Lamm A."/>
            <person name="Collins-Fairclough A.M."/>
            <person name="Bunk B."/>
            <person name="Sproer C."/>
        </authorList>
    </citation>
    <scope>NUCLEOTIDE SEQUENCE [LARGE SCALE GENOMIC DNA]</scope>
    <source>
        <strain evidence="4 5">NRRL 5646</strain>
    </source>
</reference>
<keyword evidence="5" id="KW-1185">Reference proteome</keyword>
<dbReference type="EMBL" id="CP078145">
    <property type="protein sequence ID" value="QXN93563.1"/>
    <property type="molecule type" value="Genomic_DNA"/>
</dbReference>
<evidence type="ECO:0000313" key="5">
    <source>
        <dbReference type="Proteomes" id="UP000694257"/>
    </source>
</evidence>
<name>A0ABX8RV96_NOCIO</name>
<keyword evidence="2" id="KW-0012">Acyltransferase</keyword>
<sequence>MNISTIDIRLLTADEWAVFRRVRLRALADTPQFFGSTLAEAQARTEQDWRAALLDRAQFVATADGAELGTVAGLPEPERGGVHLISMWVAPEARGTGVSDLLVRAVIDWAAAGGHTVIRLEVADGNPVAERLYIRNGFVRTGVSGPIRPGDPRLEYEMVHNL</sequence>
<dbReference type="PANTHER" id="PTHR43877">
    <property type="entry name" value="AMINOALKYLPHOSPHONATE N-ACETYLTRANSFERASE-RELATED-RELATED"/>
    <property type="match status" value="1"/>
</dbReference>
<keyword evidence="1" id="KW-0808">Transferase</keyword>
<organism evidence="4 5">
    <name type="scientific">Nocardia iowensis</name>
    <dbReference type="NCBI Taxonomy" id="204891"/>
    <lineage>
        <taxon>Bacteria</taxon>
        <taxon>Bacillati</taxon>
        <taxon>Actinomycetota</taxon>
        <taxon>Actinomycetes</taxon>
        <taxon>Mycobacteriales</taxon>
        <taxon>Nocardiaceae</taxon>
        <taxon>Nocardia</taxon>
    </lineage>
</organism>
<proteinExistence type="predicted"/>
<dbReference type="CDD" id="cd04301">
    <property type="entry name" value="NAT_SF"/>
    <property type="match status" value="1"/>
</dbReference>
<gene>
    <name evidence="4" type="ORF">KV110_11060</name>
</gene>
<dbReference type="InterPro" id="IPR000182">
    <property type="entry name" value="GNAT_dom"/>
</dbReference>